<protein>
    <recommendedName>
        <fullName evidence="4">AAA+ ATPase domain-containing protein</fullName>
    </recommendedName>
</protein>
<dbReference type="CDD" id="cd00009">
    <property type="entry name" value="AAA"/>
    <property type="match status" value="1"/>
</dbReference>
<name>A0A6C0D9E0_9ZZZZ</name>
<evidence type="ECO:0000313" key="5">
    <source>
        <dbReference type="EMBL" id="QHT13127.1"/>
    </source>
</evidence>
<dbReference type="GO" id="GO:0016887">
    <property type="term" value="F:ATP hydrolysis activity"/>
    <property type="evidence" value="ECO:0007669"/>
    <property type="project" value="InterPro"/>
</dbReference>
<dbReference type="SUPFAM" id="SSF48019">
    <property type="entry name" value="post-AAA+ oligomerization domain-like"/>
    <property type="match status" value="1"/>
</dbReference>
<dbReference type="FunFam" id="3.40.50.300:FF:000952">
    <property type="entry name" value="Replication factor C subunit 2"/>
    <property type="match status" value="1"/>
</dbReference>
<dbReference type="GO" id="GO:0005663">
    <property type="term" value="C:DNA replication factor C complex"/>
    <property type="evidence" value="ECO:0007669"/>
    <property type="project" value="TreeGrafter"/>
</dbReference>
<dbReference type="InterPro" id="IPR047854">
    <property type="entry name" value="RFC_lid"/>
</dbReference>
<sequence length="316" mass="36765">MQWVEKYRPKSLNEITTQYNVVESLKKGIQTKNIPHLIFYGGSGCGKTSTILALSRELFGKEYSNRIIELNASDERGINIVRDKIKMYAKQAVKLSDDIPPWKIIILDEADTMTPDSQFALRRIIEEYSKVTRFCIICNYHNKIIDPIISRCSLFCFKSISDIDIFNKLKEISIKENFNCSDSLINKIIKISRGDLRKGINFLQKCYNAYNEKYNEEILEEISGILPNNIFNELIQNIFNKDIEKIDEQLLNINLEGYSLVNQILLFHDYIINSNLTNQQKSQIILKISDVDQNLIKGCDEYIQFIRLVYYIVSII</sequence>
<evidence type="ECO:0000256" key="1">
    <source>
        <dbReference type="ARBA" id="ARBA00022705"/>
    </source>
</evidence>
<keyword evidence="3" id="KW-0067">ATP-binding</keyword>
<dbReference type="PANTHER" id="PTHR11669">
    <property type="entry name" value="REPLICATION FACTOR C / DNA POLYMERASE III GAMMA-TAU SUBUNIT"/>
    <property type="match status" value="1"/>
</dbReference>
<dbReference type="GO" id="GO:0003677">
    <property type="term" value="F:DNA binding"/>
    <property type="evidence" value="ECO:0007669"/>
    <property type="project" value="InterPro"/>
</dbReference>
<dbReference type="Pfam" id="PF21960">
    <property type="entry name" value="RCF1-5-like_lid"/>
    <property type="match status" value="1"/>
</dbReference>
<proteinExistence type="predicted"/>
<dbReference type="PANTHER" id="PTHR11669:SF20">
    <property type="entry name" value="REPLICATION FACTOR C SUBUNIT 4"/>
    <property type="match status" value="1"/>
</dbReference>
<dbReference type="InterPro" id="IPR027417">
    <property type="entry name" value="P-loop_NTPase"/>
</dbReference>
<dbReference type="GO" id="GO:0005634">
    <property type="term" value="C:nucleus"/>
    <property type="evidence" value="ECO:0007669"/>
    <property type="project" value="TreeGrafter"/>
</dbReference>
<dbReference type="InterPro" id="IPR008921">
    <property type="entry name" value="DNA_pol3_clamp-load_cplx_C"/>
</dbReference>
<accession>A0A6C0D9E0</accession>
<dbReference type="Gene3D" id="1.10.8.60">
    <property type="match status" value="1"/>
</dbReference>
<dbReference type="GO" id="GO:0005524">
    <property type="term" value="F:ATP binding"/>
    <property type="evidence" value="ECO:0007669"/>
    <property type="project" value="UniProtKB-KW"/>
</dbReference>
<dbReference type="AlphaFoldDB" id="A0A6C0D9E0"/>
<keyword evidence="2" id="KW-0547">Nucleotide-binding</keyword>
<organism evidence="5">
    <name type="scientific">viral metagenome</name>
    <dbReference type="NCBI Taxonomy" id="1070528"/>
    <lineage>
        <taxon>unclassified sequences</taxon>
        <taxon>metagenomes</taxon>
        <taxon>organismal metagenomes</taxon>
    </lineage>
</organism>
<dbReference type="Pfam" id="PF00004">
    <property type="entry name" value="AAA"/>
    <property type="match status" value="1"/>
</dbReference>
<dbReference type="InterPro" id="IPR003959">
    <property type="entry name" value="ATPase_AAA_core"/>
</dbReference>
<dbReference type="InterPro" id="IPR050238">
    <property type="entry name" value="DNA_Rep/Repair_Clamp_Loader"/>
</dbReference>
<dbReference type="EMBL" id="MN739563">
    <property type="protein sequence ID" value="QHT13127.1"/>
    <property type="molecule type" value="Genomic_DNA"/>
</dbReference>
<evidence type="ECO:0000259" key="4">
    <source>
        <dbReference type="SMART" id="SM00382"/>
    </source>
</evidence>
<dbReference type="GO" id="GO:0006261">
    <property type="term" value="P:DNA-templated DNA replication"/>
    <property type="evidence" value="ECO:0007669"/>
    <property type="project" value="TreeGrafter"/>
</dbReference>
<dbReference type="InterPro" id="IPR003593">
    <property type="entry name" value="AAA+_ATPase"/>
</dbReference>
<reference evidence="5" key="1">
    <citation type="journal article" date="2020" name="Nature">
        <title>Giant virus diversity and host interactions through global metagenomics.</title>
        <authorList>
            <person name="Schulz F."/>
            <person name="Roux S."/>
            <person name="Paez-Espino D."/>
            <person name="Jungbluth S."/>
            <person name="Walsh D.A."/>
            <person name="Denef V.J."/>
            <person name="McMahon K.D."/>
            <person name="Konstantinidis K.T."/>
            <person name="Eloe-Fadrosh E.A."/>
            <person name="Kyrpides N.C."/>
            <person name="Woyke T."/>
        </authorList>
    </citation>
    <scope>NUCLEOTIDE SEQUENCE</scope>
    <source>
        <strain evidence="5">GVMAG-M-3300023174-131</strain>
    </source>
</reference>
<keyword evidence="1" id="KW-0235">DNA replication</keyword>
<dbReference type="GO" id="GO:0006281">
    <property type="term" value="P:DNA repair"/>
    <property type="evidence" value="ECO:0007669"/>
    <property type="project" value="TreeGrafter"/>
</dbReference>
<dbReference type="Gene3D" id="3.40.50.300">
    <property type="entry name" value="P-loop containing nucleotide triphosphate hydrolases"/>
    <property type="match status" value="1"/>
</dbReference>
<dbReference type="GO" id="GO:0003689">
    <property type="term" value="F:DNA clamp loader activity"/>
    <property type="evidence" value="ECO:0007669"/>
    <property type="project" value="TreeGrafter"/>
</dbReference>
<dbReference type="SUPFAM" id="SSF52540">
    <property type="entry name" value="P-loop containing nucleoside triphosphate hydrolases"/>
    <property type="match status" value="1"/>
</dbReference>
<feature type="domain" description="AAA+ ATPase" evidence="4">
    <location>
        <begin position="33"/>
        <end position="161"/>
    </location>
</feature>
<dbReference type="Gene3D" id="1.20.272.10">
    <property type="match status" value="1"/>
</dbReference>
<dbReference type="NCBIfam" id="NF001679">
    <property type="entry name" value="PRK00440.1"/>
    <property type="match status" value="1"/>
</dbReference>
<dbReference type="CDD" id="cd18140">
    <property type="entry name" value="HLD_clamp_RFC"/>
    <property type="match status" value="1"/>
</dbReference>
<dbReference type="SMART" id="SM00382">
    <property type="entry name" value="AAA"/>
    <property type="match status" value="1"/>
</dbReference>
<dbReference type="Pfam" id="PF08542">
    <property type="entry name" value="Rep_fac_C"/>
    <property type="match status" value="1"/>
</dbReference>
<dbReference type="InterPro" id="IPR013748">
    <property type="entry name" value="Rep_factorC_C"/>
</dbReference>
<evidence type="ECO:0000256" key="3">
    <source>
        <dbReference type="ARBA" id="ARBA00022840"/>
    </source>
</evidence>
<evidence type="ECO:0000256" key="2">
    <source>
        <dbReference type="ARBA" id="ARBA00022741"/>
    </source>
</evidence>